<dbReference type="PANTHER" id="PTHR17985:SF8">
    <property type="entry name" value="TRANSPORT AND GOLGI ORGANIZATION PROTEIN 2 HOMOLOG"/>
    <property type="match status" value="1"/>
</dbReference>
<gene>
    <name evidence="1" type="ORF">C0099_04885</name>
</gene>
<accession>A0A2I6S505</accession>
<name>A0A2I6S505_9RHOO</name>
<dbReference type="PANTHER" id="PTHR17985">
    <property type="entry name" value="SER/THR-RICH PROTEIN T10 IN DGCR REGION"/>
    <property type="match status" value="1"/>
</dbReference>
<evidence type="ECO:0008006" key="3">
    <source>
        <dbReference type="Google" id="ProtNLM"/>
    </source>
</evidence>
<evidence type="ECO:0000313" key="2">
    <source>
        <dbReference type="Proteomes" id="UP000242205"/>
    </source>
</evidence>
<proteinExistence type="predicted"/>
<keyword evidence="2" id="KW-1185">Reference proteome</keyword>
<protein>
    <recommendedName>
        <fullName evidence="3">NRDE family protein</fullName>
    </recommendedName>
</protein>
<dbReference type="AlphaFoldDB" id="A0A2I6S505"/>
<dbReference type="Pfam" id="PF05742">
    <property type="entry name" value="TANGO2"/>
    <property type="match status" value="1"/>
</dbReference>
<dbReference type="OrthoDB" id="4380123at2"/>
<sequence>MCLIVAAWRAHPGYPLIVAANRDEHFPRPTAPAHWWPDTPEVFAGRDLVARGTWLGVTRCGRFAALTNYRDPRLRRADAPSRGLLVRECLESHRPADEALHGIAARSPEYAPFNLLAADANGFGIHESATATTRMLEPGIHALSNHLLGTPWPKLRQAKTRFEAALQAPEHEDDFLRLLRDDTPAADADLPETGVGMEWERLLSSVFVRAPGYGTRSSTLLRMRADDTVDFIEWSWDAAGQPAGEVRERFALA</sequence>
<dbReference type="KEGG" id="atw:C0099_04885"/>
<evidence type="ECO:0000313" key="1">
    <source>
        <dbReference type="EMBL" id="AUN94332.1"/>
    </source>
</evidence>
<dbReference type="Gene3D" id="3.60.60.10">
    <property type="entry name" value="Penicillin V Acylase, Chain A"/>
    <property type="match status" value="1"/>
</dbReference>
<dbReference type="EMBL" id="CP025682">
    <property type="protein sequence ID" value="AUN94332.1"/>
    <property type="molecule type" value="Genomic_DNA"/>
</dbReference>
<dbReference type="RefSeq" id="WP_102246402.1">
    <property type="nucleotide sequence ID" value="NZ_CP025682.1"/>
</dbReference>
<reference evidence="1 2" key="1">
    <citation type="submission" date="2018-01" db="EMBL/GenBank/DDBJ databases">
        <authorList>
            <person name="Fu G.-Y."/>
        </authorList>
    </citation>
    <scope>NUCLEOTIDE SEQUENCE [LARGE SCALE GENOMIC DNA]</scope>
    <source>
        <strain evidence="1 2">SY39</strain>
    </source>
</reference>
<dbReference type="InterPro" id="IPR008551">
    <property type="entry name" value="TANGO2"/>
</dbReference>
<organism evidence="1 2">
    <name type="scientific">Pseudazoarcus pumilus</name>
    <dbReference type="NCBI Taxonomy" id="2067960"/>
    <lineage>
        <taxon>Bacteria</taxon>
        <taxon>Pseudomonadati</taxon>
        <taxon>Pseudomonadota</taxon>
        <taxon>Betaproteobacteria</taxon>
        <taxon>Rhodocyclales</taxon>
        <taxon>Zoogloeaceae</taxon>
        <taxon>Pseudazoarcus</taxon>
    </lineage>
</organism>
<dbReference type="Proteomes" id="UP000242205">
    <property type="component" value="Chromosome"/>
</dbReference>